<dbReference type="EMBL" id="LVYK01000026">
    <property type="protein sequence ID" value="RAS76709.1"/>
    <property type="molecule type" value="Genomic_DNA"/>
</dbReference>
<proteinExistence type="predicted"/>
<evidence type="ECO:0000256" key="1">
    <source>
        <dbReference type="SAM" id="MobiDB-lite"/>
    </source>
</evidence>
<evidence type="ECO:0000313" key="2">
    <source>
        <dbReference type="EMBL" id="RAS76709.1"/>
    </source>
</evidence>
<dbReference type="AlphaFoldDB" id="A0AAX1Q8G1"/>
<keyword evidence="2" id="KW-0614">Plasmid</keyword>
<organism evidence="2 3">
    <name type="scientific">Priestia endophytica</name>
    <dbReference type="NCBI Taxonomy" id="135735"/>
    <lineage>
        <taxon>Bacteria</taxon>
        <taxon>Bacillati</taxon>
        <taxon>Bacillota</taxon>
        <taxon>Bacilli</taxon>
        <taxon>Bacillales</taxon>
        <taxon>Bacillaceae</taxon>
        <taxon>Priestia</taxon>
    </lineage>
</organism>
<reference evidence="2 3" key="1">
    <citation type="submission" date="2016-03" db="EMBL/GenBank/DDBJ databases">
        <title>Comparison of Bacillus endophyticus and B. anthracis characteristics using whole genome sequence analysis and microbiological techniques.</title>
        <authorList>
            <person name="Lekota K.E."/>
            <person name="Mafofo J."/>
            <person name="Rees J."/>
            <person name="Muchadeyi F.C."/>
            <person name="Madoroba E."/>
            <person name="Van Heerden H."/>
        </authorList>
    </citation>
    <scope>NUCLEOTIDE SEQUENCE [LARGE SCALE GENOMIC DNA]</scope>
    <source>
        <strain evidence="2 3">3631_10C</strain>
        <plasmid evidence="2">pBEH1</plasmid>
    </source>
</reference>
<sequence>MKICGVNLRESKNLTSPNSKDNSGDIKLTTKEVALKIDESVYVFRTGIEELKSHILNLQRESVHHYLDKPFIS</sequence>
<geneLocation type="plasmid" evidence="2">
    <name>pBEH1</name>
</geneLocation>
<gene>
    <name evidence="2" type="ORF">A3864_12880</name>
</gene>
<protein>
    <submittedName>
        <fullName evidence="2">Uncharacterized protein</fullName>
    </submittedName>
</protein>
<feature type="region of interest" description="Disordered" evidence="1">
    <location>
        <begin position="1"/>
        <end position="25"/>
    </location>
</feature>
<dbReference type="Proteomes" id="UP000250174">
    <property type="component" value="Unassembled WGS sequence"/>
</dbReference>
<accession>A0AAX1Q8G1</accession>
<comment type="caution">
    <text evidence="2">The sequence shown here is derived from an EMBL/GenBank/DDBJ whole genome shotgun (WGS) entry which is preliminary data.</text>
</comment>
<evidence type="ECO:0000313" key="3">
    <source>
        <dbReference type="Proteomes" id="UP000250174"/>
    </source>
</evidence>
<name>A0AAX1Q8G1_9BACI</name>
<dbReference type="RefSeq" id="WP_113765624.1">
    <property type="nucleotide sequence ID" value="NZ_LVYK01000026.1"/>
</dbReference>